<dbReference type="EMBL" id="JAIWQS010000010">
    <property type="protein sequence ID" value="KAJ8752596.1"/>
    <property type="molecule type" value="Genomic_DNA"/>
</dbReference>
<dbReference type="PANTHER" id="PTHR33919:SF18">
    <property type="match status" value="1"/>
</dbReference>
<evidence type="ECO:0000256" key="1">
    <source>
        <dbReference type="SAM" id="Phobius"/>
    </source>
</evidence>
<gene>
    <name evidence="2" type="ORF">K2173_005485</name>
</gene>
<evidence type="ECO:0000313" key="2">
    <source>
        <dbReference type="EMBL" id="KAJ8752596.1"/>
    </source>
</evidence>
<accession>A0AAV8SKS3</accession>
<reference evidence="2 3" key="1">
    <citation type="submission" date="2021-09" db="EMBL/GenBank/DDBJ databases">
        <title>Genomic insights and catalytic innovation underlie evolution of tropane alkaloids biosynthesis.</title>
        <authorList>
            <person name="Wang Y.-J."/>
            <person name="Tian T."/>
            <person name="Huang J.-P."/>
            <person name="Huang S.-X."/>
        </authorList>
    </citation>
    <scope>NUCLEOTIDE SEQUENCE [LARGE SCALE GENOMIC DNA]</scope>
    <source>
        <strain evidence="2">KIB-2018</strain>
        <tissue evidence="2">Leaf</tissue>
    </source>
</reference>
<evidence type="ECO:0008006" key="4">
    <source>
        <dbReference type="Google" id="ProtNLM"/>
    </source>
</evidence>
<keyword evidence="1" id="KW-0472">Membrane</keyword>
<protein>
    <recommendedName>
        <fullName evidence="4">Transmembrane protein</fullName>
    </recommendedName>
</protein>
<comment type="caution">
    <text evidence="2">The sequence shown here is derived from an EMBL/GenBank/DDBJ whole genome shotgun (WGS) entry which is preliminary data.</text>
</comment>
<name>A0AAV8SKS3_9ROSI</name>
<keyword evidence="3" id="KW-1185">Reference proteome</keyword>
<dbReference type="PANTHER" id="PTHR33919">
    <property type="entry name" value="OS09G0127700 PROTEIN"/>
    <property type="match status" value="1"/>
</dbReference>
<dbReference type="Proteomes" id="UP001159364">
    <property type="component" value="Linkage Group LG10"/>
</dbReference>
<keyword evidence="1" id="KW-1133">Transmembrane helix</keyword>
<feature type="transmembrane region" description="Helical" evidence="1">
    <location>
        <begin position="48"/>
        <end position="66"/>
    </location>
</feature>
<keyword evidence="1" id="KW-0812">Transmembrane</keyword>
<dbReference type="AlphaFoldDB" id="A0AAV8SKS3"/>
<organism evidence="2 3">
    <name type="scientific">Erythroxylum novogranatense</name>
    <dbReference type="NCBI Taxonomy" id="1862640"/>
    <lineage>
        <taxon>Eukaryota</taxon>
        <taxon>Viridiplantae</taxon>
        <taxon>Streptophyta</taxon>
        <taxon>Embryophyta</taxon>
        <taxon>Tracheophyta</taxon>
        <taxon>Spermatophyta</taxon>
        <taxon>Magnoliopsida</taxon>
        <taxon>eudicotyledons</taxon>
        <taxon>Gunneridae</taxon>
        <taxon>Pentapetalae</taxon>
        <taxon>rosids</taxon>
        <taxon>fabids</taxon>
        <taxon>Malpighiales</taxon>
        <taxon>Erythroxylaceae</taxon>
        <taxon>Erythroxylum</taxon>
    </lineage>
</organism>
<sequence>MNMWKQMANRLRGNTTFSTATSPYAPAGDYGHRVQRNGFKIAEKGDLVPVYVALGMILVSTTLGLYTAKHQLLYSPTVRVKKKLRETIPEVEYPDKVVDESSKFMEKSLLRKVAHVKKFESGLQEIPDAIRKDVFAHPPRTETLKSVPQKP</sequence>
<proteinExistence type="predicted"/>
<evidence type="ECO:0000313" key="3">
    <source>
        <dbReference type="Proteomes" id="UP001159364"/>
    </source>
</evidence>